<gene>
    <name evidence="2" type="ORF">SteCoe_36815</name>
</gene>
<name>A0A1R2APD9_9CILI</name>
<protein>
    <submittedName>
        <fullName evidence="2">Uncharacterized protein</fullName>
    </submittedName>
</protein>
<evidence type="ECO:0000313" key="3">
    <source>
        <dbReference type="Proteomes" id="UP000187209"/>
    </source>
</evidence>
<comment type="caution">
    <text evidence="2">The sequence shown here is derived from an EMBL/GenBank/DDBJ whole genome shotgun (WGS) entry which is preliminary data.</text>
</comment>
<dbReference type="EMBL" id="MPUH01001740">
    <property type="protein sequence ID" value="OMJ66356.1"/>
    <property type="molecule type" value="Genomic_DNA"/>
</dbReference>
<keyword evidence="3" id="KW-1185">Reference proteome</keyword>
<feature type="coiled-coil region" evidence="1">
    <location>
        <begin position="485"/>
        <end position="519"/>
    </location>
</feature>
<feature type="coiled-coil region" evidence="1">
    <location>
        <begin position="277"/>
        <end position="332"/>
    </location>
</feature>
<evidence type="ECO:0000256" key="1">
    <source>
        <dbReference type="SAM" id="Coils"/>
    </source>
</evidence>
<accession>A0A1R2APD9</accession>
<reference evidence="2 3" key="1">
    <citation type="submission" date="2016-11" db="EMBL/GenBank/DDBJ databases">
        <title>The macronuclear genome of Stentor coeruleus: a giant cell with tiny introns.</title>
        <authorList>
            <person name="Slabodnick M."/>
            <person name="Ruby J.G."/>
            <person name="Reiff S.B."/>
            <person name="Swart E.C."/>
            <person name="Gosai S."/>
            <person name="Prabakaran S."/>
            <person name="Witkowska E."/>
            <person name="Larue G.E."/>
            <person name="Fisher S."/>
            <person name="Freeman R.M."/>
            <person name="Gunawardena J."/>
            <person name="Chu W."/>
            <person name="Stover N.A."/>
            <person name="Gregory B.D."/>
            <person name="Nowacki M."/>
            <person name="Derisi J."/>
            <person name="Roy S.W."/>
            <person name="Marshall W.F."/>
            <person name="Sood P."/>
        </authorList>
    </citation>
    <scope>NUCLEOTIDE SEQUENCE [LARGE SCALE GENOMIC DNA]</scope>
    <source>
        <strain evidence="2">WM001</strain>
    </source>
</reference>
<sequence length="797" mass="94546">MSRFFLNIPREKAFDSVSSISFKSTMLTTSDTRFSQGLLLLSSIFKSKTQKKAAFISWKNCTQTSFYSLWKEIIKEGSCLQEFEVILKLVQKRKEEVDNMWAMIKTQEQKYLDLLKQNEILEEKNKNLQIQEVETNEKSTQVNFLQDSLLRRAHKELELYEKSLISKENQLKNFENFLSEKFDSLLIREKSFYQKQVGTLILPKLNSEDELYEYTENFKSSIFTELIEDNLWLQLLEPPSVTFDQLKQLKEFEKALFVKNSELASKKSQLEADIAWVEAAKLELIEREAKLAGLEELQIEVEKEKQDVKSRYEEILQISDELEMQIKATEKTRYKQQTDWDLDIEGIEDSEDVAEYLTYGLEELNELQKQGTQDSGLNDVLIDNIIRFGESLILREKHMKKIFVAKTAYLDSQKQEIEELRKMIKIEESLLKEVKYLESTNAEKRIEGINIDNFQSYQEVILSNHVFLINEVISDISQEEVDIKKIQLENEIAIYNKLNENLHKEIKNYENKVDEFLVIGQLLGEVRNGNIEIFREEIARVLSKNERGLEIRREYIKIRYLCKWMSTSYNQATGKDLLRVKLSFYLMRMKVLVIKKGIKKAQVCIIEPCESVWLEVLWLRAKHAYIPNSNCADDLQSSTKAWFFKFIPQKISNALSLITSSHHKSLHYIFFYFRKRLLEIEQTKTRCLYSQLMKIKEKSISEIKKEINKQAICRILPFFEKYNKLWIQNQRIFLLKWKIFSEKLENVYLHKTVYEIYMNLSELMHKEHKFKAECKIYQEAMRSKVYESSKLLDKILL</sequence>
<proteinExistence type="predicted"/>
<dbReference type="Proteomes" id="UP000187209">
    <property type="component" value="Unassembled WGS sequence"/>
</dbReference>
<organism evidence="2 3">
    <name type="scientific">Stentor coeruleus</name>
    <dbReference type="NCBI Taxonomy" id="5963"/>
    <lineage>
        <taxon>Eukaryota</taxon>
        <taxon>Sar</taxon>
        <taxon>Alveolata</taxon>
        <taxon>Ciliophora</taxon>
        <taxon>Postciliodesmatophora</taxon>
        <taxon>Heterotrichea</taxon>
        <taxon>Heterotrichida</taxon>
        <taxon>Stentoridae</taxon>
        <taxon>Stentor</taxon>
    </lineage>
</organism>
<evidence type="ECO:0000313" key="2">
    <source>
        <dbReference type="EMBL" id="OMJ66356.1"/>
    </source>
</evidence>
<dbReference type="AlphaFoldDB" id="A0A1R2APD9"/>
<feature type="coiled-coil region" evidence="1">
    <location>
        <begin position="104"/>
        <end position="170"/>
    </location>
</feature>
<keyword evidence="1" id="KW-0175">Coiled coil</keyword>